<dbReference type="Pfam" id="PF10044">
    <property type="entry name" value="LIN52"/>
    <property type="match status" value="1"/>
</dbReference>
<comment type="similarity">
    <text evidence="1">Belongs to the lin-52 family.</text>
</comment>
<organism evidence="3 4">
    <name type="scientific">Strongyloides venezuelensis</name>
    <name type="common">Threadworm</name>
    <dbReference type="NCBI Taxonomy" id="75913"/>
    <lineage>
        <taxon>Eukaryota</taxon>
        <taxon>Metazoa</taxon>
        <taxon>Ecdysozoa</taxon>
        <taxon>Nematoda</taxon>
        <taxon>Chromadorea</taxon>
        <taxon>Rhabditida</taxon>
        <taxon>Tylenchina</taxon>
        <taxon>Panagrolaimomorpha</taxon>
        <taxon>Strongyloidoidea</taxon>
        <taxon>Strongyloididae</taxon>
        <taxon>Strongyloides</taxon>
    </lineage>
</organism>
<reference evidence="3" key="1">
    <citation type="submission" date="2014-07" db="EMBL/GenBank/DDBJ databases">
        <authorList>
            <person name="Martin A.A"/>
            <person name="De Silva N."/>
        </authorList>
    </citation>
    <scope>NUCLEOTIDE SEQUENCE</scope>
</reference>
<dbReference type="GO" id="GO:0006355">
    <property type="term" value="P:regulation of DNA-templated transcription"/>
    <property type="evidence" value="ECO:0007669"/>
    <property type="project" value="InterPro"/>
</dbReference>
<sequence>MSDNKMMVPRDIVEDEQSNLSVSDLKCSEDPEAVMEKLEESEMVPGLFDFIKKHEIELDKIYRSFKSSTELDNGDVKLINDLSNLTPNDLMEFIVNIQNRSFQLAKEEATQYARGRILGIIDNGLIDKERMLEDMKQGANIY</sequence>
<keyword evidence="3" id="KW-1185">Reference proteome</keyword>
<evidence type="ECO:0000313" key="3">
    <source>
        <dbReference type="Proteomes" id="UP000035680"/>
    </source>
</evidence>
<evidence type="ECO:0000313" key="4">
    <source>
        <dbReference type="WBParaSite" id="SVE_1718100.1"/>
    </source>
</evidence>
<dbReference type="InterPro" id="IPR018737">
    <property type="entry name" value="DREAM_LIN52"/>
</dbReference>
<dbReference type="PANTHER" id="PTHR31489:SF2">
    <property type="entry name" value="PROTEIN LIN-52 HOMOLOG"/>
    <property type="match status" value="1"/>
</dbReference>
<dbReference type="AlphaFoldDB" id="A0A0K0FXK5"/>
<dbReference type="Proteomes" id="UP000035680">
    <property type="component" value="Unassembled WGS sequence"/>
</dbReference>
<name>A0A0K0FXK5_STRVS</name>
<protein>
    <submittedName>
        <fullName evidence="4">Ribosome-binding factor A</fullName>
    </submittedName>
</protein>
<dbReference type="WBParaSite" id="SVE_1718100.1">
    <property type="protein sequence ID" value="SVE_1718100.1"/>
    <property type="gene ID" value="SVE_1718100"/>
</dbReference>
<evidence type="ECO:0000256" key="1">
    <source>
        <dbReference type="ARBA" id="ARBA00005456"/>
    </source>
</evidence>
<accession>A0A0K0FXK5</accession>
<dbReference type="PANTHER" id="PTHR31489">
    <property type="entry name" value="LIN52 FAMILY MEMBER"/>
    <property type="match status" value="1"/>
</dbReference>
<reference evidence="4" key="2">
    <citation type="submission" date="2015-08" db="UniProtKB">
        <authorList>
            <consortium name="WormBaseParasite"/>
        </authorList>
    </citation>
    <scope>IDENTIFICATION</scope>
</reference>
<proteinExistence type="inferred from homology"/>
<dbReference type="GO" id="GO:0070176">
    <property type="term" value="C:DRM complex"/>
    <property type="evidence" value="ECO:0007669"/>
    <property type="project" value="InterPro"/>
</dbReference>
<dbReference type="STRING" id="75913.A0A0K0FXK5"/>
<feature type="region of interest" description="Disordered" evidence="2">
    <location>
        <begin position="1"/>
        <end position="21"/>
    </location>
</feature>
<evidence type="ECO:0000256" key="2">
    <source>
        <dbReference type="SAM" id="MobiDB-lite"/>
    </source>
</evidence>